<gene>
    <name evidence="9" type="ORF">GCM10007053_07930</name>
</gene>
<evidence type="ECO:0000256" key="1">
    <source>
        <dbReference type="ARBA" id="ARBA00004651"/>
    </source>
</evidence>
<dbReference type="PANTHER" id="PTHR30269:SF37">
    <property type="entry name" value="MEMBRANE TRANSPORTER PROTEIN"/>
    <property type="match status" value="1"/>
</dbReference>
<evidence type="ECO:0000313" key="10">
    <source>
        <dbReference type="Proteomes" id="UP000644693"/>
    </source>
</evidence>
<evidence type="ECO:0000256" key="3">
    <source>
        <dbReference type="ARBA" id="ARBA00022448"/>
    </source>
</evidence>
<evidence type="ECO:0000313" key="9">
    <source>
        <dbReference type="EMBL" id="GHD28500.1"/>
    </source>
</evidence>
<dbReference type="AlphaFoldDB" id="A0A919CID3"/>
<dbReference type="Proteomes" id="UP000644693">
    <property type="component" value="Unassembled WGS sequence"/>
</dbReference>
<protein>
    <recommendedName>
        <fullName evidence="8">Probable membrane transporter protein</fullName>
    </recommendedName>
</protein>
<accession>A0A919CID3</accession>
<keyword evidence="10" id="KW-1185">Reference proteome</keyword>
<evidence type="ECO:0000256" key="8">
    <source>
        <dbReference type="RuleBase" id="RU363041"/>
    </source>
</evidence>
<proteinExistence type="inferred from homology"/>
<keyword evidence="7 8" id="KW-0472">Membrane</keyword>
<evidence type="ECO:0000256" key="7">
    <source>
        <dbReference type="ARBA" id="ARBA00023136"/>
    </source>
</evidence>
<feature type="transmembrane region" description="Helical" evidence="8">
    <location>
        <begin position="129"/>
        <end position="150"/>
    </location>
</feature>
<dbReference type="InterPro" id="IPR052017">
    <property type="entry name" value="TSUP"/>
</dbReference>
<comment type="caution">
    <text evidence="9">The sequence shown here is derived from an EMBL/GenBank/DDBJ whole genome shotgun (WGS) entry which is preliminary data.</text>
</comment>
<name>A0A919CID3_9GAMM</name>
<dbReference type="EMBL" id="BMYM01000001">
    <property type="protein sequence ID" value="GHD28500.1"/>
    <property type="molecule type" value="Genomic_DNA"/>
</dbReference>
<dbReference type="GO" id="GO:0005886">
    <property type="term" value="C:plasma membrane"/>
    <property type="evidence" value="ECO:0007669"/>
    <property type="project" value="UniProtKB-SubCell"/>
</dbReference>
<evidence type="ECO:0000256" key="4">
    <source>
        <dbReference type="ARBA" id="ARBA00022475"/>
    </source>
</evidence>
<dbReference type="PANTHER" id="PTHR30269">
    <property type="entry name" value="TRANSMEMBRANE PROTEIN YFCA"/>
    <property type="match status" value="1"/>
</dbReference>
<feature type="transmembrane region" description="Helical" evidence="8">
    <location>
        <begin position="99"/>
        <end position="117"/>
    </location>
</feature>
<evidence type="ECO:0000256" key="6">
    <source>
        <dbReference type="ARBA" id="ARBA00022989"/>
    </source>
</evidence>
<keyword evidence="5 8" id="KW-0812">Transmembrane</keyword>
<reference evidence="9" key="1">
    <citation type="journal article" date="2014" name="Int. J. Syst. Evol. Microbiol.">
        <title>Complete genome sequence of Corynebacterium casei LMG S-19264T (=DSM 44701T), isolated from a smear-ripened cheese.</title>
        <authorList>
            <consortium name="US DOE Joint Genome Institute (JGI-PGF)"/>
            <person name="Walter F."/>
            <person name="Albersmeier A."/>
            <person name="Kalinowski J."/>
            <person name="Ruckert C."/>
        </authorList>
    </citation>
    <scope>NUCLEOTIDE SEQUENCE</scope>
    <source>
        <strain evidence="9">KCTC 23430</strain>
    </source>
</reference>
<evidence type="ECO:0000256" key="2">
    <source>
        <dbReference type="ARBA" id="ARBA00009142"/>
    </source>
</evidence>
<keyword evidence="4 8" id="KW-1003">Cell membrane</keyword>
<sequence>MLSDPLFYAVSVPAVLLYGVAKGGFGGAVAVLSVPMMALVMSPTQAAAILLPILVVMDAQVVKTYWGVFDKRALVLLLPPAMFGIALGYLSADVMSDDWMRVLVGLIALLFGLQQLLGLSGKAGREHNAVSASVFGGLAGFTSFSIHAGGPPVTMYLLPKGLSPLTYAGTAGIFFAVVNLVKLLPYYSLGLFDANNLLYSLVLVPLAPLGVMLGHWLVKRSEPGFYYRVISFFLVVVGVKLLHEAWTNLNALNA</sequence>
<dbReference type="RefSeq" id="WP_189475332.1">
    <property type="nucleotide sequence ID" value="NZ_BMYM01000001.1"/>
</dbReference>
<dbReference type="Pfam" id="PF01925">
    <property type="entry name" value="TauE"/>
    <property type="match status" value="1"/>
</dbReference>
<evidence type="ECO:0000256" key="5">
    <source>
        <dbReference type="ARBA" id="ARBA00022692"/>
    </source>
</evidence>
<feature type="transmembrane region" description="Helical" evidence="8">
    <location>
        <begin position="162"/>
        <end position="185"/>
    </location>
</feature>
<feature type="transmembrane region" description="Helical" evidence="8">
    <location>
        <begin position="72"/>
        <end position="92"/>
    </location>
</feature>
<organism evidence="9 10">
    <name type="scientific">Parahalioglobus pacificus</name>
    <dbReference type="NCBI Taxonomy" id="930806"/>
    <lineage>
        <taxon>Bacteria</taxon>
        <taxon>Pseudomonadati</taxon>
        <taxon>Pseudomonadota</taxon>
        <taxon>Gammaproteobacteria</taxon>
        <taxon>Cellvibrionales</taxon>
        <taxon>Halieaceae</taxon>
        <taxon>Parahalioglobus</taxon>
    </lineage>
</organism>
<comment type="subcellular location">
    <subcellularLocation>
        <location evidence="1 8">Cell membrane</location>
        <topology evidence="1 8">Multi-pass membrane protein</topology>
    </subcellularLocation>
</comment>
<feature type="transmembrane region" description="Helical" evidence="8">
    <location>
        <begin position="225"/>
        <end position="243"/>
    </location>
</feature>
<keyword evidence="3" id="KW-0813">Transport</keyword>
<keyword evidence="6 8" id="KW-1133">Transmembrane helix</keyword>
<comment type="similarity">
    <text evidence="2 8">Belongs to the 4-toluene sulfonate uptake permease (TSUP) (TC 2.A.102) family.</text>
</comment>
<dbReference type="InterPro" id="IPR002781">
    <property type="entry name" value="TM_pro_TauE-like"/>
</dbReference>
<feature type="transmembrane region" description="Helical" evidence="8">
    <location>
        <begin position="197"/>
        <end position="218"/>
    </location>
</feature>
<reference evidence="9" key="2">
    <citation type="submission" date="2020-09" db="EMBL/GenBank/DDBJ databases">
        <authorList>
            <person name="Sun Q."/>
            <person name="Kim S."/>
        </authorList>
    </citation>
    <scope>NUCLEOTIDE SEQUENCE</scope>
    <source>
        <strain evidence="9">KCTC 23430</strain>
    </source>
</reference>
<feature type="transmembrane region" description="Helical" evidence="8">
    <location>
        <begin position="6"/>
        <end position="34"/>
    </location>
</feature>